<dbReference type="GeneTree" id="ENSGT00950000185152"/>
<reference evidence="1" key="2">
    <citation type="submission" date="2025-09" db="UniProtKB">
        <authorList>
            <consortium name="Ensembl"/>
        </authorList>
    </citation>
    <scope>IDENTIFICATION</scope>
</reference>
<sequence>MRQERPARRLPSLLVDPAEQTVHRRCRDPINVESLLPLKIRFNLEDNVQYVSMRKALKPGMEEHTWNPSCWGYGGTRIMSLRPAGRWLLNTGRSPLQKMGKKKVILVKFGSITSVLHKQ</sequence>
<dbReference type="AlphaFoldDB" id="A0A8D2D817"/>
<keyword evidence="2" id="KW-1185">Reference proteome</keyword>
<protein>
    <submittedName>
        <fullName evidence="1">Uncharacterized protein</fullName>
    </submittedName>
</protein>
<accession>A0A8D2D817</accession>
<name>A0A8D2D817_SCIVU</name>
<organism evidence="1 2">
    <name type="scientific">Sciurus vulgaris</name>
    <name type="common">Eurasian red squirrel</name>
    <dbReference type="NCBI Taxonomy" id="55149"/>
    <lineage>
        <taxon>Eukaryota</taxon>
        <taxon>Metazoa</taxon>
        <taxon>Chordata</taxon>
        <taxon>Craniata</taxon>
        <taxon>Vertebrata</taxon>
        <taxon>Euteleostomi</taxon>
        <taxon>Mammalia</taxon>
        <taxon>Eutheria</taxon>
        <taxon>Euarchontoglires</taxon>
        <taxon>Glires</taxon>
        <taxon>Rodentia</taxon>
        <taxon>Sciuromorpha</taxon>
        <taxon>Sciuridae</taxon>
        <taxon>Sciurinae</taxon>
        <taxon>Sciurini</taxon>
        <taxon>Sciurus</taxon>
    </lineage>
</organism>
<dbReference type="Proteomes" id="UP000694564">
    <property type="component" value="Chromosome 4"/>
</dbReference>
<dbReference type="OrthoDB" id="9809043at2759"/>
<proteinExistence type="predicted"/>
<evidence type="ECO:0000313" key="2">
    <source>
        <dbReference type="Proteomes" id="UP000694564"/>
    </source>
</evidence>
<evidence type="ECO:0000313" key="1">
    <source>
        <dbReference type="Ensembl" id="ENSSVLP00005020826.1"/>
    </source>
</evidence>
<reference evidence="1" key="1">
    <citation type="submission" date="2025-08" db="UniProtKB">
        <authorList>
            <consortium name="Ensembl"/>
        </authorList>
    </citation>
    <scope>IDENTIFICATION</scope>
</reference>
<dbReference type="Ensembl" id="ENSSVLT00005023214.1">
    <property type="protein sequence ID" value="ENSSVLP00005020826.1"/>
    <property type="gene ID" value="ENSSVLG00005016637.1"/>
</dbReference>